<evidence type="ECO:0000313" key="3">
    <source>
        <dbReference type="Proteomes" id="UP000054324"/>
    </source>
</evidence>
<feature type="coiled-coil region" evidence="1">
    <location>
        <begin position="12"/>
        <end position="53"/>
    </location>
</feature>
<name>A0A074Z044_OPIVI</name>
<dbReference type="OrthoDB" id="8862460at2759"/>
<dbReference type="KEGG" id="ovi:T265_11131"/>
<dbReference type="AlphaFoldDB" id="A0A074Z044"/>
<keyword evidence="1" id="KW-0175">Coiled coil</keyword>
<dbReference type="RefSeq" id="XP_009175969.1">
    <property type="nucleotide sequence ID" value="XM_009177705.1"/>
</dbReference>
<proteinExistence type="predicted"/>
<evidence type="ECO:0000256" key="1">
    <source>
        <dbReference type="SAM" id="Coils"/>
    </source>
</evidence>
<protein>
    <submittedName>
        <fullName evidence="2">Uncharacterized protein</fullName>
    </submittedName>
</protein>
<sequence>MSSQRSKSWLAAARVQHSCQELEALKRIFENELRDLRKQYEVTQADLAELKAKPAMSDVGEIVDDAAKYMLSIVSAMSDVGEIVDDAAKVTGFASPGSLMFQSLRYSRNRDTCIFVAENSPTTDNRSRHSWGLSDRRSPRVSVNLMFCLKPNCTKLEKYTHSQTNLVFRETHLEHS</sequence>
<dbReference type="GeneID" id="20325299"/>
<accession>A0A074Z044</accession>
<keyword evidence="3" id="KW-1185">Reference proteome</keyword>
<evidence type="ECO:0000313" key="2">
    <source>
        <dbReference type="EMBL" id="KER20288.1"/>
    </source>
</evidence>
<reference evidence="2 3" key="1">
    <citation type="submission" date="2013-11" db="EMBL/GenBank/DDBJ databases">
        <title>Opisthorchis viverrini - life in the bile duct.</title>
        <authorList>
            <person name="Young N.D."/>
            <person name="Nagarajan N."/>
            <person name="Lin S.J."/>
            <person name="Korhonen P.K."/>
            <person name="Jex A.R."/>
            <person name="Hall R.S."/>
            <person name="Safavi-Hemami H."/>
            <person name="Kaewkong W."/>
            <person name="Bertrand D."/>
            <person name="Gao S."/>
            <person name="Seet Q."/>
            <person name="Wongkham S."/>
            <person name="Teh B.T."/>
            <person name="Wongkham C."/>
            <person name="Intapan P.M."/>
            <person name="Maleewong W."/>
            <person name="Yang X."/>
            <person name="Hu M."/>
            <person name="Wang Z."/>
            <person name="Hofmann A."/>
            <person name="Sternberg P.W."/>
            <person name="Tan P."/>
            <person name="Wang J."/>
            <person name="Gasser R.B."/>
        </authorList>
    </citation>
    <scope>NUCLEOTIDE SEQUENCE [LARGE SCALE GENOMIC DNA]</scope>
</reference>
<dbReference type="Proteomes" id="UP000054324">
    <property type="component" value="Unassembled WGS sequence"/>
</dbReference>
<gene>
    <name evidence="2" type="ORF">T265_11131</name>
</gene>
<dbReference type="EMBL" id="KL597071">
    <property type="protein sequence ID" value="KER20288.1"/>
    <property type="molecule type" value="Genomic_DNA"/>
</dbReference>
<dbReference type="CTD" id="20325299"/>
<organism evidence="2 3">
    <name type="scientific">Opisthorchis viverrini</name>
    <name type="common">Southeast Asian liver fluke</name>
    <dbReference type="NCBI Taxonomy" id="6198"/>
    <lineage>
        <taxon>Eukaryota</taxon>
        <taxon>Metazoa</taxon>
        <taxon>Spiralia</taxon>
        <taxon>Lophotrochozoa</taxon>
        <taxon>Platyhelminthes</taxon>
        <taxon>Trematoda</taxon>
        <taxon>Digenea</taxon>
        <taxon>Opisthorchiida</taxon>
        <taxon>Opisthorchiata</taxon>
        <taxon>Opisthorchiidae</taxon>
        <taxon>Opisthorchis</taxon>
    </lineage>
</organism>